<dbReference type="InterPro" id="IPR044492">
    <property type="entry name" value="P_typ_ATPase_HD_dom"/>
</dbReference>
<evidence type="ECO:0000256" key="19">
    <source>
        <dbReference type="RuleBase" id="RU362081"/>
    </source>
</evidence>
<proteinExistence type="inferred from homology"/>
<evidence type="ECO:0000256" key="14">
    <source>
        <dbReference type="ARBA" id="ARBA00023008"/>
    </source>
</evidence>
<dbReference type="InterPro" id="IPR023298">
    <property type="entry name" value="ATPase_P-typ_TM_dom_sf"/>
</dbReference>
<feature type="region of interest" description="Disordered" evidence="20">
    <location>
        <begin position="1"/>
        <end position="35"/>
    </location>
</feature>
<gene>
    <name evidence="22" type="ORF">SA87_04540</name>
</gene>
<evidence type="ECO:0000256" key="9">
    <source>
        <dbReference type="ARBA" id="ARBA00022741"/>
    </source>
</evidence>
<feature type="transmembrane region" description="Helical" evidence="19">
    <location>
        <begin position="301"/>
        <end position="325"/>
    </location>
</feature>
<evidence type="ECO:0000256" key="15">
    <source>
        <dbReference type="ARBA" id="ARBA00023065"/>
    </source>
</evidence>
<dbReference type="AlphaFoldDB" id="A0A132NCM4"/>
<dbReference type="GO" id="GO:0006825">
    <property type="term" value="P:copper ion transport"/>
    <property type="evidence" value="ECO:0007669"/>
    <property type="project" value="UniProtKB-KW"/>
</dbReference>
<accession>A0A132NCM4</accession>
<reference evidence="22 23" key="1">
    <citation type="submission" date="2015-09" db="EMBL/GenBank/DDBJ databases">
        <title>Draft genome sequence of Hydrogenibacillus schlegelii DSM 2000.</title>
        <authorList>
            <person name="Hemp J."/>
        </authorList>
    </citation>
    <scope>NUCLEOTIDE SEQUENCE [LARGE SCALE GENOMIC DNA]</scope>
    <source>
        <strain evidence="22 23">MA 48</strain>
    </source>
</reference>
<dbReference type="InterPro" id="IPR008250">
    <property type="entry name" value="ATPase_P-typ_transduc_dom_A_sf"/>
</dbReference>
<keyword evidence="23" id="KW-1185">Reference proteome</keyword>
<keyword evidence="8 19" id="KW-0479">Metal-binding</keyword>
<comment type="subcellular location">
    <subcellularLocation>
        <location evidence="1">Cell membrane</location>
        <topology evidence="1">Multi-pass membrane protein</topology>
    </subcellularLocation>
</comment>
<evidence type="ECO:0000256" key="16">
    <source>
        <dbReference type="ARBA" id="ARBA00023136"/>
    </source>
</evidence>
<feature type="domain" description="P-type ATPase A" evidence="21">
    <location>
        <begin position="151"/>
        <end position="251"/>
    </location>
</feature>
<evidence type="ECO:0000256" key="12">
    <source>
        <dbReference type="ARBA" id="ARBA00022967"/>
    </source>
</evidence>
<evidence type="ECO:0000256" key="5">
    <source>
        <dbReference type="ARBA" id="ARBA00022539"/>
    </source>
</evidence>
<evidence type="ECO:0000256" key="2">
    <source>
        <dbReference type="ARBA" id="ARBA00006024"/>
    </source>
</evidence>
<dbReference type="InterPro" id="IPR051014">
    <property type="entry name" value="Cation_Transport_ATPase_IB"/>
</dbReference>
<dbReference type="SUPFAM" id="SSF81665">
    <property type="entry name" value="Calcium ATPase, transmembrane domain M"/>
    <property type="match status" value="1"/>
</dbReference>
<evidence type="ECO:0000256" key="3">
    <source>
        <dbReference type="ARBA" id="ARBA00022448"/>
    </source>
</evidence>
<dbReference type="Gene3D" id="3.40.1110.10">
    <property type="entry name" value="Calcium-transporting ATPase, cytoplasmic domain N"/>
    <property type="match status" value="1"/>
</dbReference>
<keyword evidence="12" id="KW-1278">Translocase</keyword>
<dbReference type="InterPro" id="IPR059000">
    <property type="entry name" value="ATPase_P-type_domA"/>
</dbReference>
<dbReference type="GO" id="GO:0005886">
    <property type="term" value="C:plasma membrane"/>
    <property type="evidence" value="ECO:0007669"/>
    <property type="project" value="UniProtKB-SubCell"/>
</dbReference>
<dbReference type="InterPro" id="IPR018303">
    <property type="entry name" value="ATPase_P-typ_P_site"/>
</dbReference>
<evidence type="ECO:0000256" key="4">
    <source>
        <dbReference type="ARBA" id="ARBA00022475"/>
    </source>
</evidence>
<feature type="transmembrane region" description="Helical" evidence="19">
    <location>
        <begin position="105"/>
        <end position="130"/>
    </location>
</feature>
<dbReference type="GO" id="GO:0046872">
    <property type="term" value="F:metal ion binding"/>
    <property type="evidence" value="ECO:0007669"/>
    <property type="project" value="UniProtKB-KW"/>
</dbReference>
<dbReference type="NCBIfam" id="TIGR01525">
    <property type="entry name" value="ATPase-IB_hvy"/>
    <property type="match status" value="1"/>
</dbReference>
<evidence type="ECO:0000256" key="20">
    <source>
        <dbReference type="SAM" id="MobiDB-lite"/>
    </source>
</evidence>
<dbReference type="InterPro" id="IPR036412">
    <property type="entry name" value="HAD-like_sf"/>
</dbReference>
<evidence type="ECO:0000256" key="6">
    <source>
        <dbReference type="ARBA" id="ARBA00022553"/>
    </source>
</evidence>
<evidence type="ECO:0000313" key="22">
    <source>
        <dbReference type="EMBL" id="OAR03971.1"/>
    </source>
</evidence>
<dbReference type="OrthoDB" id="9813266at2"/>
<keyword evidence="7 19" id="KW-0812">Transmembrane</keyword>
<dbReference type="Gene3D" id="3.40.50.1000">
    <property type="entry name" value="HAD superfamily/HAD-like"/>
    <property type="match status" value="1"/>
</dbReference>
<comment type="caution">
    <text evidence="22">The sequence shown here is derived from an EMBL/GenBank/DDBJ whole genome shotgun (WGS) entry which is preliminary data.</text>
</comment>
<dbReference type="GO" id="GO:0008551">
    <property type="term" value="F:P-type cadmium transporter activity"/>
    <property type="evidence" value="ECO:0007669"/>
    <property type="project" value="UniProtKB-EC"/>
</dbReference>
<dbReference type="PANTHER" id="PTHR48085">
    <property type="entry name" value="CADMIUM/ZINC-TRANSPORTING ATPASE HMA2-RELATED"/>
    <property type="match status" value="1"/>
</dbReference>
<dbReference type="InterPro" id="IPR001757">
    <property type="entry name" value="P_typ_ATPase"/>
</dbReference>
<keyword evidence="15" id="KW-0406">Ion transport</keyword>
<dbReference type="FunFam" id="2.70.150.10:FF:000020">
    <property type="entry name" value="Copper-exporting P-type ATPase A"/>
    <property type="match status" value="1"/>
</dbReference>
<evidence type="ECO:0000259" key="21">
    <source>
        <dbReference type="Pfam" id="PF00122"/>
    </source>
</evidence>
<keyword evidence="13 19" id="KW-1133">Transmembrane helix</keyword>
<evidence type="ECO:0000256" key="13">
    <source>
        <dbReference type="ARBA" id="ARBA00022989"/>
    </source>
</evidence>
<dbReference type="InterPro" id="IPR023214">
    <property type="entry name" value="HAD_sf"/>
</dbReference>
<name>A0A132NCM4_HYDSH</name>
<dbReference type="Pfam" id="PF00122">
    <property type="entry name" value="E1-E2_ATPase"/>
    <property type="match status" value="1"/>
</dbReference>
<dbReference type="PRINTS" id="PR00941">
    <property type="entry name" value="CDATPASE"/>
</dbReference>
<keyword evidence="3" id="KW-0813">Transport</keyword>
<dbReference type="SFLD" id="SFLDF00027">
    <property type="entry name" value="p-type_atpase"/>
    <property type="match status" value="1"/>
</dbReference>
<evidence type="ECO:0000256" key="10">
    <source>
        <dbReference type="ARBA" id="ARBA00022796"/>
    </source>
</evidence>
<evidence type="ECO:0000313" key="23">
    <source>
        <dbReference type="Proteomes" id="UP000243024"/>
    </source>
</evidence>
<dbReference type="SUPFAM" id="SSF56784">
    <property type="entry name" value="HAD-like"/>
    <property type="match status" value="1"/>
</dbReference>
<dbReference type="NCBIfam" id="TIGR01512">
    <property type="entry name" value="ATPase-IB2_Cd"/>
    <property type="match status" value="1"/>
</dbReference>
<comment type="similarity">
    <text evidence="2 19">Belongs to the cation transport ATPase (P-type) (TC 3.A.3) family. Type IB subfamily.</text>
</comment>
<keyword evidence="6" id="KW-0597">Phosphoprotein</keyword>
<keyword evidence="4 19" id="KW-1003">Cell membrane</keyword>
<keyword evidence="10" id="KW-0187">Copper transport</keyword>
<keyword evidence="9 19" id="KW-0547">Nucleotide-binding</keyword>
<comment type="catalytic activity">
    <reaction evidence="18">
        <text>Cd(2+)(in) + ATP + H2O = Cd(2+)(out) + ADP + phosphate + H(+)</text>
        <dbReference type="Rhea" id="RHEA:12132"/>
        <dbReference type="ChEBI" id="CHEBI:15377"/>
        <dbReference type="ChEBI" id="CHEBI:15378"/>
        <dbReference type="ChEBI" id="CHEBI:30616"/>
        <dbReference type="ChEBI" id="CHEBI:43474"/>
        <dbReference type="ChEBI" id="CHEBI:48775"/>
        <dbReference type="ChEBI" id="CHEBI:456216"/>
        <dbReference type="EC" id="7.2.2.21"/>
    </reaction>
</comment>
<protein>
    <recommendedName>
        <fullName evidence="17">Cd(2+)-exporting ATPase</fullName>
        <ecNumber evidence="17">7.2.2.21</ecNumber>
    </recommendedName>
</protein>
<dbReference type="PRINTS" id="PR00119">
    <property type="entry name" value="CATATPASE"/>
</dbReference>
<keyword evidence="11 19" id="KW-0067">ATP-binding</keyword>
<evidence type="ECO:0000256" key="17">
    <source>
        <dbReference type="ARBA" id="ARBA00039103"/>
    </source>
</evidence>
<evidence type="ECO:0000256" key="7">
    <source>
        <dbReference type="ARBA" id="ARBA00022692"/>
    </source>
</evidence>
<keyword evidence="16 19" id="KW-0472">Membrane</keyword>
<keyword evidence="14" id="KW-0186">Copper</keyword>
<dbReference type="PROSITE" id="PS01229">
    <property type="entry name" value="COF_2"/>
    <property type="match status" value="1"/>
</dbReference>
<feature type="transmembrane region" description="Helical" evidence="19">
    <location>
        <begin position="612"/>
        <end position="638"/>
    </location>
</feature>
<organism evidence="22 23">
    <name type="scientific">Hydrogenibacillus schlegelii</name>
    <name type="common">Bacillus schlegelii</name>
    <dbReference type="NCBI Taxonomy" id="1484"/>
    <lineage>
        <taxon>Bacteria</taxon>
        <taxon>Bacillati</taxon>
        <taxon>Bacillota</taxon>
        <taxon>Bacilli</taxon>
        <taxon>Bacillales</taxon>
        <taxon>Bacillales Family X. Incertae Sedis</taxon>
        <taxon>Hydrogenibacillus</taxon>
    </lineage>
</organism>
<evidence type="ECO:0000256" key="18">
    <source>
        <dbReference type="ARBA" id="ARBA00049338"/>
    </source>
</evidence>
<dbReference type="SUPFAM" id="SSF81653">
    <property type="entry name" value="Calcium ATPase, transduction domain A"/>
    <property type="match status" value="1"/>
</dbReference>
<dbReference type="PROSITE" id="PS00154">
    <property type="entry name" value="ATPASE_E1_E2"/>
    <property type="match status" value="1"/>
</dbReference>
<dbReference type="InterPro" id="IPR023299">
    <property type="entry name" value="ATPase_P-typ_cyto_dom_N"/>
</dbReference>
<dbReference type="NCBIfam" id="TIGR01494">
    <property type="entry name" value="ATPase_P-type"/>
    <property type="match status" value="1"/>
</dbReference>
<dbReference type="EC" id="7.2.2.21" evidence="17"/>
<dbReference type="Proteomes" id="UP000243024">
    <property type="component" value="Unassembled WGS sequence"/>
</dbReference>
<feature type="compositionally biased region" description="Acidic residues" evidence="20">
    <location>
        <begin position="23"/>
        <end position="33"/>
    </location>
</feature>
<dbReference type="InterPro" id="IPR027256">
    <property type="entry name" value="P-typ_ATPase_IB"/>
</dbReference>
<dbReference type="STRING" id="1484.SA87_04540"/>
<evidence type="ECO:0000256" key="1">
    <source>
        <dbReference type="ARBA" id="ARBA00004651"/>
    </source>
</evidence>
<sequence>MDEKSLTTRAVAEEAERHSSSREDEDAEEEEGFEGPWYRFPPIRNAGLGGIVLGLGWLAGKLGLGPAVQIPFYVVAIALGGYFWVREGWEEFIEEREVGIEALMAFATLGAVLLGQWFEATFLVFLYGLAEGLEEYTFARTRSAIKALLDLAPKEARLLENGRERMVPASSLKPGDRFLVRPGESIATDAIIREGRSSINEAAVTGESVPVAKGPGDRVFAGTVNGEGALVLEATATFEDNTLSKIIRLVEQAQSEKGRAQRFIERFGRRYSPVVLLAAVALVLLPPLIGLDWSTWATRAVVLLVAAAPCALVMSTPVAMASAIGTAGKNGVLIKGGIHLENLGTVRAVALDKTGTLTRGEPVVTTIVAAPGWTEREVLARAAAIERFSEHPLARAVMAKAQNEGIEVPEAGDFQALPGAGARAVVGEVSLYVGSPALFQQLGARVPAELSDKIDELRDGGHTVVFVGTDEEVKGLLAIRDEIRPEAKDALQALREAGVEHFIMLTGDNQRTANAIARELGIDDVRAELKPDDKARIVKALAEEYGGVIMVGDGINDAPALAAATVGIAMGTAGTDAAIEAADVALMADDLRKVAYAVRLGRRARAISRQNIIFSLAVLAILIPGALTGWVGVSLAVAAHEVSELLAVANGLRAR</sequence>
<feature type="compositionally biased region" description="Basic and acidic residues" evidence="20">
    <location>
        <begin position="1"/>
        <end position="22"/>
    </location>
</feature>
<evidence type="ECO:0000256" key="8">
    <source>
        <dbReference type="ARBA" id="ARBA00022723"/>
    </source>
</evidence>
<dbReference type="PANTHER" id="PTHR48085:SF5">
    <property type="entry name" value="CADMIUM_ZINC-TRANSPORTING ATPASE HMA4-RELATED"/>
    <property type="match status" value="1"/>
</dbReference>
<dbReference type="GO" id="GO:0016887">
    <property type="term" value="F:ATP hydrolysis activity"/>
    <property type="evidence" value="ECO:0007669"/>
    <property type="project" value="InterPro"/>
</dbReference>
<dbReference type="SFLD" id="SFLDG00002">
    <property type="entry name" value="C1.7:_P-type_atpase_like"/>
    <property type="match status" value="1"/>
</dbReference>
<dbReference type="SFLD" id="SFLDS00003">
    <property type="entry name" value="Haloacid_Dehalogenase"/>
    <property type="match status" value="1"/>
</dbReference>
<keyword evidence="5" id="KW-0104">Cadmium</keyword>
<dbReference type="EMBL" id="JXBB01000032">
    <property type="protein sequence ID" value="OAR03971.1"/>
    <property type="molecule type" value="Genomic_DNA"/>
</dbReference>
<evidence type="ECO:0000256" key="11">
    <source>
        <dbReference type="ARBA" id="ARBA00022840"/>
    </source>
</evidence>
<dbReference type="Pfam" id="PF00702">
    <property type="entry name" value="Hydrolase"/>
    <property type="match status" value="1"/>
</dbReference>
<dbReference type="GO" id="GO:0005524">
    <property type="term" value="F:ATP binding"/>
    <property type="evidence" value="ECO:0007669"/>
    <property type="project" value="UniProtKB-UniRule"/>
</dbReference>
<dbReference type="Gene3D" id="2.70.150.10">
    <property type="entry name" value="Calcium-transporting ATPase, cytoplasmic transduction domain A"/>
    <property type="match status" value="1"/>
</dbReference>
<dbReference type="RefSeq" id="WP_066202004.1">
    <property type="nucleotide sequence ID" value="NZ_CBCSAS010000066.1"/>
</dbReference>
<feature type="transmembrane region" description="Helical" evidence="19">
    <location>
        <begin position="67"/>
        <end position="85"/>
    </location>
</feature>
<feature type="transmembrane region" description="Helical" evidence="19">
    <location>
        <begin position="271"/>
        <end position="289"/>
    </location>
</feature>